<feature type="region of interest" description="Disordered" evidence="2">
    <location>
        <begin position="44"/>
        <end position="69"/>
    </location>
</feature>
<dbReference type="PANTHER" id="PTHR33823:SF4">
    <property type="entry name" value="GENERAL STRESS PROTEIN 16O"/>
    <property type="match status" value="1"/>
</dbReference>
<comment type="caution">
    <text evidence="3">The sequence shown here is derived from an EMBL/GenBank/DDBJ whole genome shotgun (WGS) entry which is preliminary data.</text>
</comment>
<sequence>MNVRLFSSRRALPCLLLLVYDRGHMKEFEHFHQKLEEEKTRLEGELKKMARPNPDVKGDWEPTSPDMNPMVSDANEMADTFEEMDNMVGIEYQLEERLKEVAAALERIEKGIYGTCEKGGEKMDMKRLEANPAARTCVEHSE</sequence>
<dbReference type="InterPro" id="IPR037187">
    <property type="entry name" value="DnaK_N"/>
</dbReference>
<reference evidence="4" key="1">
    <citation type="submission" date="2017-09" db="EMBL/GenBank/DDBJ databases">
        <title>Depth-based differentiation of microbial function through sediment-hosted aquifers and enrichment of novel symbionts in the deep terrestrial subsurface.</title>
        <authorList>
            <person name="Probst A.J."/>
            <person name="Ladd B."/>
            <person name="Jarett J.K."/>
            <person name="Geller-Mcgrath D.E."/>
            <person name="Sieber C.M.K."/>
            <person name="Emerson J.B."/>
            <person name="Anantharaman K."/>
            <person name="Thomas B.C."/>
            <person name="Malmstrom R."/>
            <person name="Stieglmeier M."/>
            <person name="Klingl A."/>
            <person name="Woyke T."/>
            <person name="Ryan C.M."/>
            <person name="Banfield J.F."/>
        </authorList>
    </citation>
    <scope>NUCLEOTIDE SEQUENCE [LARGE SCALE GENOMIC DNA]</scope>
</reference>
<evidence type="ECO:0000313" key="4">
    <source>
        <dbReference type="Proteomes" id="UP000231503"/>
    </source>
</evidence>
<feature type="zinc finger region" description="dksA C4-type" evidence="1">
    <location>
        <begin position="116"/>
        <end position="140"/>
    </location>
</feature>
<organism evidence="3 4">
    <name type="scientific">Candidatus Niyogibacteria bacterium CG10_big_fil_rev_8_21_14_0_10_46_36</name>
    <dbReference type="NCBI Taxonomy" id="1974726"/>
    <lineage>
        <taxon>Bacteria</taxon>
        <taxon>Candidatus Niyogiibacteriota</taxon>
    </lineage>
</organism>
<accession>A0A2H0TDG5</accession>
<evidence type="ECO:0000313" key="3">
    <source>
        <dbReference type="EMBL" id="PIR69608.1"/>
    </source>
</evidence>
<feature type="compositionally biased region" description="Basic and acidic residues" evidence="2">
    <location>
        <begin position="44"/>
        <end position="60"/>
    </location>
</feature>
<proteinExistence type="predicted"/>
<dbReference type="Gene3D" id="1.20.120.910">
    <property type="entry name" value="DksA, coiled-coil domain"/>
    <property type="match status" value="1"/>
</dbReference>
<dbReference type="PROSITE" id="PS51128">
    <property type="entry name" value="ZF_DKSA_2"/>
    <property type="match status" value="1"/>
</dbReference>
<dbReference type="PANTHER" id="PTHR33823">
    <property type="entry name" value="RNA POLYMERASE-BINDING TRANSCRIPTION FACTOR DKSA-RELATED"/>
    <property type="match status" value="1"/>
</dbReference>
<protein>
    <submittedName>
        <fullName evidence="3">Uncharacterized protein</fullName>
    </submittedName>
</protein>
<evidence type="ECO:0000256" key="1">
    <source>
        <dbReference type="PROSITE-ProRule" id="PRU00510"/>
    </source>
</evidence>
<dbReference type="AlphaFoldDB" id="A0A2H0TDG5"/>
<gene>
    <name evidence="3" type="ORF">COU47_02525</name>
</gene>
<dbReference type="Proteomes" id="UP000231503">
    <property type="component" value="Unassembled WGS sequence"/>
</dbReference>
<name>A0A2H0TDG5_9BACT</name>
<dbReference type="SUPFAM" id="SSF109635">
    <property type="entry name" value="DnaK suppressor protein DksA, alpha-hairpin domain"/>
    <property type="match status" value="1"/>
</dbReference>
<dbReference type="EMBL" id="PFCO01000005">
    <property type="protein sequence ID" value="PIR69608.1"/>
    <property type="molecule type" value="Genomic_DNA"/>
</dbReference>
<evidence type="ECO:0000256" key="2">
    <source>
        <dbReference type="SAM" id="MobiDB-lite"/>
    </source>
</evidence>